<dbReference type="EMBL" id="MN234187">
    <property type="protein sequence ID" value="QFG10294.1"/>
    <property type="molecule type" value="Genomic_DNA"/>
</dbReference>
<dbReference type="KEGG" id="vg:63210007"/>
<reference evidence="1 2" key="1">
    <citation type="submission" date="2019-07" db="EMBL/GenBank/DDBJ databases">
        <authorList>
            <person name="Stoner T.H."/>
            <person name="Garlena R.A."/>
            <person name="Russell D.A."/>
            <person name="Pope W.H."/>
            <person name="Jacobs-Sera D."/>
            <person name="Hatfull G.F."/>
        </authorList>
    </citation>
    <scope>NUCLEOTIDE SEQUENCE [LARGE SCALE GENOMIC DNA]</scope>
</reference>
<organism evidence="1 2">
    <name type="scientific">Mycobacterium phage DyoEdafos</name>
    <dbReference type="NCBI Taxonomy" id="2599860"/>
    <lineage>
        <taxon>Viruses</taxon>
        <taxon>Duplodnaviria</taxon>
        <taxon>Heunggongvirae</taxon>
        <taxon>Uroviricota</taxon>
        <taxon>Caudoviricetes</taxon>
        <taxon>Vilmaviridae</taxon>
        <taxon>Lclasvirinae</taxon>
        <taxon>Bromdenvirus</taxon>
        <taxon>Bromdenvirus dyoedafos</taxon>
    </lineage>
</organism>
<keyword evidence="2" id="KW-1185">Reference proteome</keyword>
<name>A0A5J6TJW4_9CAUD</name>
<evidence type="ECO:0000313" key="1">
    <source>
        <dbReference type="EMBL" id="QFG10294.1"/>
    </source>
</evidence>
<sequence length="76" mass="8658">MIEFFTVVDTTPGDQSARGRLARQWKPSRVHSLADVGQARARRTRLTNENKGRRYDILHTVVHEGGIPQTTWLGDE</sequence>
<protein>
    <submittedName>
        <fullName evidence="1">Uncharacterized protein</fullName>
    </submittedName>
</protein>
<accession>A0A5J6TJW4</accession>
<dbReference type="GeneID" id="63210007"/>
<dbReference type="RefSeq" id="YP_010013413.1">
    <property type="nucleotide sequence ID" value="NC_053511.1"/>
</dbReference>
<gene>
    <name evidence="1" type="primary">65</name>
    <name evidence="1" type="ORF">SEA_DYOEDAFOS_65</name>
</gene>
<evidence type="ECO:0000313" key="2">
    <source>
        <dbReference type="Proteomes" id="UP000327317"/>
    </source>
</evidence>
<dbReference type="Proteomes" id="UP000327317">
    <property type="component" value="Segment"/>
</dbReference>
<proteinExistence type="predicted"/>